<dbReference type="InterPro" id="IPR036259">
    <property type="entry name" value="MFS_trans_sf"/>
</dbReference>
<feature type="transmembrane region" description="Helical" evidence="5">
    <location>
        <begin position="403"/>
        <end position="425"/>
    </location>
</feature>
<dbReference type="InterPro" id="IPR011701">
    <property type="entry name" value="MFS"/>
</dbReference>
<protein>
    <submittedName>
        <fullName evidence="7">MFS transporter</fullName>
    </submittedName>
</protein>
<feature type="transmembrane region" description="Helical" evidence="5">
    <location>
        <begin position="302"/>
        <end position="324"/>
    </location>
</feature>
<feature type="domain" description="Major facilitator superfamily (MFS) profile" evidence="6">
    <location>
        <begin position="9"/>
        <end position="504"/>
    </location>
</feature>
<feature type="transmembrane region" description="Helical" evidence="5">
    <location>
        <begin position="134"/>
        <end position="156"/>
    </location>
</feature>
<reference evidence="8" key="1">
    <citation type="journal article" date="2019" name="Int. J. Syst. Evol. Microbiol.">
        <title>The Global Catalogue of Microorganisms (GCM) 10K type strain sequencing project: providing services to taxonomists for standard genome sequencing and annotation.</title>
        <authorList>
            <consortium name="The Broad Institute Genomics Platform"/>
            <consortium name="The Broad Institute Genome Sequencing Center for Infectious Disease"/>
            <person name="Wu L."/>
            <person name="Ma J."/>
        </authorList>
    </citation>
    <scope>NUCLEOTIDE SEQUENCE [LARGE SCALE GENOMIC DNA]</scope>
    <source>
        <strain evidence="8">KCTC 23314</strain>
    </source>
</reference>
<evidence type="ECO:0000256" key="2">
    <source>
        <dbReference type="ARBA" id="ARBA00022692"/>
    </source>
</evidence>
<keyword evidence="3 5" id="KW-1133">Transmembrane helix</keyword>
<keyword evidence="2 5" id="KW-0812">Transmembrane</keyword>
<dbReference type="InterPro" id="IPR005829">
    <property type="entry name" value="Sugar_transporter_CS"/>
</dbReference>
<gene>
    <name evidence="7" type="ORF">GCM10007320_55820</name>
</gene>
<comment type="subcellular location">
    <subcellularLocation>
        <location evidence="1">Membrane</location>
        <topology evidence="1">Multi-pass membrane protein</topology>
    </subcellularLocation>
</comment>
<evidence type="ECO:0000256" key="5">
    <source>
        <dbReference type="SAM" id="Phobius"/>
    </source>
</evidence>
<dbReference type="PANTHER" id="PTHR42718">
    <property type="entry name" value="MAJOR FACILITATOR SUPERFAMILY MULTIDRUG TRANSPORTER MFSC"/>
    <property type="match status" value="1"/>
</dbReference>
<feature type="transmembrane region" description="Helical" evidence="5">
    <location>
        <begin position="267"/>
        <end position="290"/>
    </location>
</feature>
<feature type="transmembrane region" description="Helical" evidence="5">
    <location>
        <begin position="162"/>
        <end position="184"/>
    </location>
</feature>
<feature type="transmembrane region" description="Helical" evidence="5">
    <location>
        <begin position="196"/>
        <end position="216"/>
    </location>
</feature>
<dbReference type="PANTHER" id="PTHR42718:SF49">
    <property type="entry name" value="EXPORT PROTEIN"/>
    <property type="match status" value="1"/>
</dbReference>
<sequence>MPTRHPALALSAICLAALLFGLEISSVPIILPVLEAQLHAGFQDLQWTMNAYTIACTTVLMATGTLADRYGRRRVFGLSVLAFGLASLLCGLAPHMPALIAARFAQGLAGGAMFICSIAILSHQFPEGRARARAFAAWGVVAGIGLGFGPVVGGAIQALASWHWVFLVHAPLALVCLALVRAGVDESSDPQARAQRLDWAGIATLSVAVLSLSWLITQGASLGWTSPAALGLLAATLAGLACFVVAERRHPQPMFDFAVFRIRDFSGAILGCVGMNCSYWPFMVYLPLYFTAGLGWDTTATGLALLVYTVPFLVMPPIAQWLLLRYQARTVIPAGLFTIGLGFVGMQWGSRCADLGGWTVLPGALLAGIGLGLTTTPATNMTTSAVPRERVGMASGMDTSARLITLALNIAAMGGVLVAGIAAALRPLLGEHAPAPQLRTLAEQLAGGDVAGARQALVALAGPDAAATALHAALTHGFGAVMLYGACTVWLTAAASWVVLRRPRPAAGAAATA</sequence>
<dbReference type="Proteomes" id="UP000626210">
    <property type="component" value="Unassembled WGS sequence"/>
</dbReference>
<name>A0ABQ3GB06_9BURK</name>
<evidence type="ECO:0000256" key="1">
    <source>
        <dbReference type="ARBA" id="ARBA00004141"/>
    </source>
</evidence>
<dbReference type="PROSITE" id="PS50850">
    <property type="entry name" value="MFS"/>
    <property type="match status" value="1"/>
</dbReference>
<keyword evidence="8" id="KW-1185">Reference proteome</keyword>
<comment type="caution">
    <text evidence="7">The sequence shown here is derived from an EMBL/GenBank/DDBJ whole genome shotgun (WGS) entry which is preliminary data.</text>
</comment>
<dbReference type="EMBL" id="BMYK01000028">
    <property type="protein sequence ID" value="GHC99322.1"/>
    <property type="molecule type" value="Genomic_DNA"/>
</dbReference>
<feature type="transmembrane region" description="Helical" evidence="5">
    <location>
        <begin position="481"/>
        <end position="500"/>
    </location>
</feature>
<accession>A0ABQ3GB06</accession>
<proteinExistence type="predicted"/>
<feature type="transmembrane region" description="Helical" evidence="5">
    <location>
        <begin position="228"/>
        <end position="246"/>
    </location>
</feature>
<dbReference type="SUPFAM" id="SSF103473">
    <property type="entry name" value="MFS general substrate transporter"/>
    <property type="match status" value="1"/>
</dbReference>
<dbReference type="InterPro" id="IPR020846">
    <property type="entry name" value="MFS_dom"/>
</dbReference>
<feature type="transmembrane region" description="Helical" evidence="5">
    <location>
        <begin position="75"/>
        <end position="94"/>
    </location>
</feature>
<dbReference type="Gene3D" id="1.20.1250.20">
    <property type="entry name" value="MFS general substrate transporter like domains"/>
    <property type="match status" value="1"/>
</dbReference>
<organism evidence="7 8">
    <name type="scientific">Pseudorhodoferax aquiterrae</name>
    <dbReference type="NCBI Taxonomy" id="747304"/>
    <lineage>
        <taxon>Bacteria</taxon>
        <taxon>Pseudomonadati</taxon>
        <taxon>Pseudomonadota</taxon>
        <taxon>Betaproteobacteria</taxon>
        <taxon>Burkholderiales</taxon>
        <taxon>Comamonadaceae</taxon>
    </lineage>
</organism>
<evidence type="ECO:0000259" key="6">
    <source>
        <dbReference type="PROSITE" id="PS50850"/>
    </source>
</evidence>
<evidence type="ECO:0000256" key="3">
    <source>
        <dbReference type="ARBA" id="ARBA00022989"/>
    </source>
</evidence>
<keyword evidence="4 5" id="KW-0472">Membrane</keyword>
<dbReference type="Pfam" id="PF07690">
    <property type="entry name" value="MFS_1"/>
    <property type="match status" value="1"/>
</dbReference>
<feature type="transmembrane region" description="Helical" evidence="5">
    <location>
        <begin position="100"/>
        <end position="122"/>
    </location>
</feature>
<evidence type="ECO:0000256" key="4">
    <source>
        <dbReference type="ARBA" id="ARBA00023136"/>
    </source>
</evidence>
<evidence type="ECO:0000313" key="7">
    <source>
        <dbReference type="EMBL" id="GHC99322.1"/>
    </source>
</evidence>
<feature type="transmembrane region" description="Helical" evidence="5">
    <location>
        <begin position="50"/>
        <end position="68"/>
    </location>
</feature>
<dbReference type="CDD" id="cd17321">
    <property type="entry name" value="MFS_MMR_MDR_like"/>
    <property type="match status" value="1"/>
</dbReference>
<dbReference type="Gene3D" id="1.20.1720.10">
    <property type="entry name" value="Multidrug resistance protein D"/>
    <property type="match status" value="1"/>
</dbReference>
<feature type="transmembrane region" description="Helical" evidence="5">
    <location>
        <begin position="331"/>
        <end position="349"/>
    </location>
</feature>
<dbReference type="PROSITE" id="PS00216">
    <property type="entry name" value="SUGAR_TRANSPORT_1"/>
    <property type="match status" value="1"/>
</dbReference>
<evidence type="ECO:0000313" key="8">
    <source>
        <dbReference type="Proteomes" id="UP000626210"/>
    </source>
</evidence>
<feature type="transmembrane region" description="Helical" evidence="5">
    <location>
        <begin position="355"/>
        <end position="374"/>
    </location>
</feature>
<dbReference type="RefSeq" id="WP_189690155.1">
    <property type="nucleotide sequence ID" value="NZ_BMYK01000028.1"/>
</dbReference>